<evidence type="ECO:0000313" key="4">
    <source>
        <dbReference type="Proteomes" id="UP001053296"/>
    </source>
</evidence>
<dbReference type="Proteomes" id="UP001053296">
    <property type="component" value="Chromosome"/>
</dbReference>
<name>A0ABM7P3M8_9BACT</name>
<evidence type="ECO:0000256" key="2">
    <source>
        <dbReference type="SAM" id="Phobius"/>
    </source>
</evidence>
<feature type="transmembrane region" description="Helical" evidence="2">
    <location>
        <begin position="6"/>
        <end position="23"/>
    </location>
</feature>
<feature type="coiled-coil region" evidence="1">
    <location>
        <begin position="51"/>
        <end position="78"/>
    </location>
</feature>
<accession>A0ABM7P3M8</accession>
<evidence type="ECO:0000313" key="3">
    <source>
        <dbReference type="EMBL" id="BCS87456.1"/>
    </source>
</evidence>
<evidence type="ECO:0000256" key="1">
    <source>
        <dbReference type="SAM" id="Coils"/>
    </source>
</evidence>
<keyword evidence="2" id="KW-0472">Membrane</keyword>
<keyword evidence="2" id="KW-1133">Transmembrane helix</keyword>
<keyword evidence="4" id="KW-1185">Reference proteome</keyword>
<reference evidence="3" key="1">
    <citation type="journal article" date="2022" name="Arch. Microbiol.">
        <title>Pseudodesulfovibrio sediminis sp. nov., a mesophilic and neutrophilic sulfate-reducing bacterium isolated from sediment of a brackish lake.</title>
        <authorList>
            <person name="Takahashi A."/>
            <person name="Kojima H."/>
            <person name="Watanabe M."/>
            <person name="Fukui M."/>
        </authorList>
    </citation>
    <scope>NUCLEOTIDE SEQUENCE</scope>
    <source>
        <strain evidence="3">SF6</strain>
    </source>
</reference>
<keyword evidence="2" id="KW-0812">Transmembrane</keyword>
<keyword evidence="1" id="KW-0175">Coiled coil</keyword>
<dbReference type="EMBL" id="AP024485">
    <property type="protein sequence ID" value="BCS87456.1"/>
    <property type="molecule type" value="Genomic_DNA"/>
</dbReference>
<protein>
    <submittedName>
        <fullName evidence="3">Uncharacterized protein</fullName>
    </submittedName>
</protein>
<gene>
    <name evidence="3" type="ORF">PSDVSF_06980</name>
</gene>
<proteinExistence type="predicted"/>
<sequence>MIVTLIILFIFLIIFFLLFRMISVNKTTNLNTLSQEHQKVQSKYEFMVKHKKELIKELAEKEKALTSLRNNREGLKTISADDLDLNEADENEKVSRYLISQGKITMEQNEKVLKKMDVLKLDYLGVCLALGLIDIKTGKQAIKANKVHSRSK</sequence>
<organism evidence="3 4">
    <name type="scientific">Pseudodesulfovibrio sediminis</name>
    <dbReference type="NCBI Taxonomy" id="2810563"/>
    <lineage>
        <taxon>Bacteria</taxon>
        <taxon>Pseudomonadati</taxon>
        <taxon>Thermodesulfobacteriota</taxon>
        <taxon>Desulfovibrionia</taxon>
        <taxon>Desulfovibrionales</taxon>
        <taxon>Desulfovibrionaceae</taxon>
    </lineage>
</organism>